<dbReference type="SUPFAM" id="SSF51905">
    <property type="entry name" value="FAD/NAD(P)-binding domain"/>
    <property type="match status" value="1"/>
</dbReference>
<dbReference type="CDD" id="cd03477">
    <property type="entry name" value="Rieske_YhfW_C"/>
    <property type="match status" value="1"/>
</dbReference>
<dbReference type="PRINTS" id="PR00162">
    <property type="entry name" value="RIESKE"/>
</dbReference>
<dbReference type="PANTHER" id="PTHR13847">
    <property type="entry name" value="SARCOSINE DEHYDROGENASE-RELATED"/>
    <property type="match status" value="1"/>
</dbReference>
<evidence type="ECO:0000256" key="5">
    <source>
        <dbReference type="ARBA" id="ARBA00023157"/>
    </source>
</evidence>
<dbReference type="PROSITE" id="PS51296">
    <property type="entry name" value="RIESKE"/>
    <property type="match status" value="1"/>
</dbReference>
<dbReference type="STRING" id="457570.Nther_0727"/>
<dbReference type="GO" id="GO:0016020">
    <property type="term" value="C:membrane"/>
    <property type="evidence" value="ECO:0007669"/>
    <property type="project" value="InterPro"/>
</dbReference>
<dbReference type="InterPro" id="IPR005805">
    <property type="entry name" value="Rieske_Fe-S_prot_C"/>
</dbReference>
<dbReference type="eggNOG" id="COG0723">
    <property type="taxonomic scope" value="Bacteria"/>
</dbReference>
<sequence>MIKESFYQKYGFGNPPQSYWIASTHSTNYPVLDRDIKVDVAIVGGGLVGITAAYLLKQENLKVAVIESDKIAEGTTGHTTAKLTSQHNLIYDKLINHLGKEKAEIYAGANEFAIDFVENLINEKQIDCDFSRQPAIVYTQSDQYIQKIQKEVEAASSLGIDVKYLDSLPLPFEVKAAEQFENQAQFHPRKFLLPLAEEVHGNGSYIFEQTRAVDFHEDKPITVISENGYKVTADHVIIASHFPAYGSGGYYFARMYPDRSYALGIKTKEEFPGGMYITAEDPGRSLRFTPDNNDQNNQLVIVAGEHHKTGQGPNTNQHYQNLINFAKETYTVTDILYRWSTQDYTTLDDVPYVGRITSKSPNIYVATGFRKWGMTNSIVSAILLKDLIIKGESPWEPVYNPSRFETDPMIKNFVSSNMEVAKHLIGDKLKPVPSDFDIEPGEAKVIKYQGEKMGVYKDEGGEIHAVNITCTHMGCDLIWNAAELSWDCPCHGSRFTYRGDIIEGPALKSLQTRDPLRFNP</sequence>
<evidence type="ECO:0000256" key="4">
    <source>
        <dbReference type="ARBA" id="ARBA00023014"/>
    </source>
</evidence>
<dbReference type="Proteomes" id="UP000001683">
    <property type="component" value="Chromosome"/>
</dbReference>
<dbReference type="GO" id="GO:0046872">
    <property type="term" value="F:metal ion binding"/>
    <property type="evidence" value="ECO:0007669"/>
    <property type="project" value="UniProtKB-KW"/>
</dbReference>
<dbReference type="KEGG" id="nth:Nther_0727"/>
<dbReference type="FunCoup" id="B2A7C3">
    <property type="interactions" value="22"/>
</dbReference>
<dbReference type="Pfam" id="PF00355">
    <property type="entry name" value="Rieske"/>
    <property type="match status" value="1"/>
</dbReference>
<protein>
    <submittedName>
        <fullName evidence="7">FAD dependent oxidoreductase</fullName>
    </submittedName>
</protein>
<keyword evidence="5" id="KW-1015">Disulfide bond</keyword>
<dbReference type="FunFam" id="2.102.10.10:FF:000014">
    <property type="entry name" value="Oxidoreductase, FAD dependent"/>
    <property type="match status" value="1"/>
</dbReference>
<dbReference type="GO" id="GO:0016705">
    <property type="term" value="F:oxidoreductase activity, acting on paired donors, with incorporation or reduction of molecular oxygen"/>
    <property type="evidence" value="ECO:0007669"/>
    <property type="project" value="UniProtKB-ARBA"/>
</dbReference>
<dbReference type="EMBL" id="CP001034">
    <property type="protein sequence ID" value="ACB84317.1"/>
    <property type="molecule type" value="Genomic_DNA"/>
</dbReference>
<dbReference type="SUPFAM" id="SSF50022">
    <property type="entry name" value="ISP domain"/>
    <property type="match status" value="1"/>
</dbReference>
<keyword evidence="3" id="KW-0408">Iron</keyword>
<dbReference type="Gene3D" id="2.102.10.10">
    <property type="entry name" value="Rieske [2Fe-2S] iron-sulphur domain"/>
    <property type="match status" value="1"/>
</dbReference>
<evidence type="ECO:0000313" key="7">
    <source>
        <dbReference type="EMBL" id="ACB84317.1"/>
    </source>
</evidence>
<dbReference type="HOGENOM" id="CLU_007884_15_1_9"/>
<evidence type="ECO:0000256" key="3">
    <source>
        <dbReference type="ARBA" id="ARBA00023004"/>
    </source>
</evidence>
<evidence type="ECO:0000313" key="8">
    <source>
        <dbReference type="Proteomes" id="UP000001683"/>
    </source>
</evidence>
<dbReference type="InterPro" id="IPR036188">
    <property type="entry name" value="FAD/NAD-bd_sf"/>
</dbReference>
<keyword evidence="1" id="KW-0001">2Fe-2S</keyword>
<keyword evidence="8" id="KW-1185">Reference proteome</keyword>
<dbReference type="Pfam" id="PF01266">
    <property type="entry name" value="DAO"/>
    <property type="match status" value="1"/>
</dbReference>
<gene>
    <name evidence="7" type="ordered locus">Nther_0727</name>
</gene>
<dbReference type="InterPro" id="IPR036922">
    <property type="entry name" value="Rieske_2Fe-2S_sf"/>
</dbReference>
<dbReference type="InParanoid" id="B2A7C3"/>
<keyword evidence="4" id="KW-0411">Iron-sulfur</keyword>
<dbReference type="eggNOG" id="COG0665">
    <property type="taxonomic scope" value="Bacteria"/>
</dbReference>
<dbReference type="GO" id="GO:0051537">
    <property type="term" value="F:2 iron, 2 sulfur cluster binding"/>
    <property type="evidence" value="ECO:0007669"/>
    <property type="project" value="UniProtKB-KW"/>
</dbReference>
<name>B2A7C3_NATTJ</name>
<evidence type="ECO:0000256" key="1">
    <source>
        <dbReference type="ARBA" id="ARBA00022714"/>
    </source>
</evidence>
<organism evidence="7 8">
    <name type="scientific">Natranaerobius thermophilus (strain ATCC BAA-1301 / DSM 18059 / JW/NM-WN-LF)</name>
    <dbReference type="NCBI Taxonomy" id="457570"/>
    <lineage>
        <taxon>Bacteria</taxon>
        <taxon>Bacillati</taxon>
        <taxon>Bacillota</taxon>
        <taxon>Clostridia</taxon>
        <taxon>Natranaerobiales</taxon>
        <taxon>Natranaerobiaceae</taxon>
        <taxon>Natranaerobius</taxon>
    </lineage>
</organism>
<accession>B2A7C3</accession>
<dbReference type="AlphaFoldDB" id="B2A7C3"/>
<reference evidence="7 8" key="2">
    <citation type="journal article" date="2011" name="J. Bacteriol.">
        <title>Complete genome sequence of the anaerobic, halophilic alkalithermophile Natranaerobius thermophilus JW/NM-WN-LF.</title>
        <authorList>
            <person name="Zhao B."/>
            <person name="Mesbah N.M."/>
            <person name="Dalin E."/>
            <person name="Goodwin L."/>
            <person name="Nolan M."/>
            <person name="Pitluck S."/>
            <person name="Chertkov O."/>
            <person name="Brettin T.S."/>
            <person name="Han J."/>
            <person name="Larimer F.W."/>
            <person name="Land M.L."/>
            <person name="Hauser L."/>
            <person name="Kyrpides N."/>
            <person name="Wiegel J."/>
        </authorList>
    </citation>
    <scope>NUCLEOTIDE SEQUENCE [LARGE SCALE GENOMIC DNA]</scope>
    <source>
        <strain evidence="8">ATCC BAA-1301 / DSM 18059 / JW/NM-WN-LF</strain>
    </source>
</reference>
<reference evidence="7 8" key="1">
    <citation type="submission" date="2008-04" db="EMBL/GenBank/DDBJ databases">
        <title>Complete sequence of chromosome of Natranaerobius thermophilus JW/NM-WN-LF.</title>
        <authorList>
            <consortium name="US DOE Joint Genome Institute"/>
            <person name="Copeland A."/>
            <person name="Lucas S."/>
            <person name="Lapidus A."/>
            <person name="Glavina del Rio T."/>
            <person name="Dalin E."/>
            <person name="Tice H."/>
            <person name="Bruce D."/>
            <person name="Goodwin L."/>
            <person name="Pitluck S."/>
            <person name="Chertkov O."/>
            <person name="Brettin T."/>
            <person name="Detter J.C."/>
            <person name="Han C."/>
            <person name="Kuske C.R."/>
            <person name="Schmutz J."/>
            <person name="Larimer F."/>
            <person name="Land M."/>
            <person name="Hauser L."/>
            <person name="Kyrpides N."/>
            <person name="Lykidis A."/>
            <person name="Mesbah N.M."/>
            <person name="Wiegel J."/>
        </authorList>
    </citation>
    <scope>NUCLEOTIDE SEQUENCE [LARGE SCALE GENOMIC DNA]</scope>
    <source>
        <strain evidence="8">ATCC BAA-1301 / DSM 18059 / JW/NM-WN-LF</strain>
    </source>
</reference>
<dbReference type="Gene3D" id="3.30.9.10">
    <property type="entry name" value="D-Amino Acid Oxidase, subunit A, domain 2"/>
    <property type="match status" value="1"/>
</dbReference>
<feature type="domain" description="Rieske" evidence="6">
    <location>
        <begin position="430"/>
        <end position="520"/>
    </location>
</feature>
<dbReference type="Gene3D" id="3.50.50.60">
    <property type="entry name" value="FAD/NAD(P)-binding domain"/>
    <property type="match status" value="1"/>
</dbReference>
<evidence type="ECO:0000259" key="6">
    <source>
        <dbReference type="PROSITE" id="PS51296"/>
    </source>
</evidence>
<dbReference type="PANTHER" id="PTHR13847:SF274">
    <property type="entry name" value="RIESKE 2FE-2S IRON-SULFUR PROTEIN YHFW-RELATED"/>
    <property type="match status" value="1"/>
</dbReference>
<dbReference type="GO" id="GO:0005737">
    <property type="term" value="C:cytoplasm"/>
    <property type="evidence" value="ECO:0007669"/>
    <property type="project" value="TreeGrafter"/>
</dbReference>
<dbReference type="InterPro" id="IPR038010">
    <property type="entry name" value="YhfW_C"/>
</dbReference>
<proteinExistence type="predicted"/>
<evidence type="ECO:0000256" key="2">
    <source>
        <dbReference type="ARBA" id="ARBA00022723"/>
    </source>
</evidence>
<dbReference type="InterPro" id="IPR017941">
    <property type="entry name" value="Rieske_2Fe-2S"/>
</dbReference>
<keyword evidence="2" id="KW-0479">Metal-binding</keyword>
<dbReference type="GO" id="GO:0004497">
    <property type="term" value="F:monooxygenase activity"/>
    <property type="evidence" value="ECO:0007669"/>
    <property type="project" value="UniProtKB-ARBA"/>
</dbReference>
<dbReference type="InterPro" id="IPR006076">
    <property type="entry name" value="FAD-dep_OxRdtase"/>
</dbReference>